<feature type="region of interest" description="Disordered" evidence="1">
    <location>
        <begin position="919"/>
        <end position="938"/>
    </location>
</feature>
<dbReference type="InterPro" id="IPR000595">
    <property type="entry name" value="cNMP-bd_dom"/>
</dbReference>
<evidence type="ECO:0000313" key="5">
    <source>
        <dbReference type="Proteomes" id="UP000009168"/>
    </source>
</evidence>
<evidence type="ECO:0000259" key="3">
    <source>
        <dbReference type="PROSITE" id="PS50042"/>
    </source>
</evidence>
<keyword evidence="2" id="KW-0812">Transmembrane</keyword>
<feature type="region of interest" description="Disordered" evidence="1">
    <location>
        <begin position="1049"/>
        <end position="1082"/>
    </location>
</feature>
<feature type="compositionally biased region" description="Basic and acidic residues" evidence="1">
    <location>
        <begin position="145"/>
        <end position="154"/>
    </location>
</feature>
<feature type="compositionally biased region" description="Polar residues" evidence="1">
    <location>
        <begin position="1320"/>
        <end position="1332"/>
    </location>
</feature>
<dbReference type="CDD" id="cd00038">
    <property type="entry name" value="CAP_ED"/>
    <property type="match status" value="1"/>
</dbReference>
<feature type="compositionally biased region" description="Low complexity" evidence="1">
    <location>
        <begin position="155"/>
        <end position="168"/>
    </location>
</feature>
<dbReference type="GO" id="GO:0005249">
    <property type="term" value="F:voltage-gated potassium channel activity"/>
    <property type="evidence" value="ECO:0007669"/>
    <property type="project" value="TreeGrafter"/>
</dbReference>
<dbReference type="InterPro" id="IPR018490">
    <property type="entry name" value="cNMP-bd_dom_sf"/>
</dbReference>
<dbReference type="GO" id="GO:0098855">
    <property type="term" value="C:HCN channel complex"/>
    <property type="evidence" value="ECO:0007669"/>
    <property type="project" value="TreeGrafter"/>
</dbReference>
<dbReference type="InterPro" id="IPR013099">
    <property type="entry name" value="K_chnl_dom"/>
</dbReference>
<protein>
    <submittedName>
        <fullName evidence="4">Cation channel family protein</fullName>
    </submittedName>
</protein>
<feature type="compositionally biased region" description="Acidic residues" evidence="1">
    <location>
        <begin position="919"/>
        <end position="929"/>
    </location>
</feature>
<dbReference type="eggNOG" id="KOG0501">
    <property type="taxonomic scope" value="Eukaryota"/>
</dbReference>
<gene>
    <name evidence="4" type="ORF">TTHERM_00296000</name>
</gene>
<sequence length="1481" mass="171720">MQPNVLNQKQDNNSNNIKQEALNKAFIQKRTLMQKNIDFHMRKSGVKASFERGQQSQMLLFESFKTRNQYENESVDDVETFTIDQNRNNILDQERAFQPSKQRLNQLRFPFSQSQNCFEEVNKFTADQEVKNLQNQEIPAASQESKNKYKKESESNSSLQSSSKQSNEPKSQNVNKNEDKEDNKITVNPDRSPIPKSMLYSRRGSRRIPGAMNVSGAFARESVLNTTNNHAKDFTNDNKGNQLIGHKSGFFFALKMKQYASHLVSKLQSRRYNNLRARHLQFFNDKTIVPNEQTGVFKNSSNDDDSDEHEITSSLNLTKKISFFLKSVYVKLFSEQMKHYFQRIPLFLPSHTLKLLWDSLNMLSISYYLIFFPLRIAFGLGYEDSISSYFALGVLILDILVYLNTGFYDKGALITDRIQIFIHYLDSRFFTDLLSMVPFVVYNISSPDSNFLSDPYKFLESIISLLFLVRVNHLGQIKKKIEERFYQNKTLTHIISLFTLLATALYIAHLFSCVWIIIAEFRLSTQNTWMQLAKVDQETWIIQYLYSLYFLIITMTTVGYGDIRPQNDIEHLVIIIIVLISSGVFSFSINRIGTIVSQMSFEKEKLKETLQVINNYMNKKNINMSLQQQIREYLEYYLKESIMNDNETEDKIIDMLSEPLKRSLMIEANKIALKDSPIFRNNFSESTISKTVSLIQELRCTPEEILFYEGDIDDSAIFFVQQGKVELFIDSYKSNGEPVITSLKVFSKGSSFGETSFFTGAPRGISIRSIDFTTLLMIKRQEFLNVLKENAEDYENFCKIRDKIIFYKNFDDLGIKCISCNNKNHFLNDCPFIHYVADKEKIIKIHQLPSQNERSKTIPNKEEIELHKLTKYNTLGNLDDVLNYLGAFLENMKSYLEKQDWYDGNLEDEEEYEIYNQYDDDEEDEEEDKNQETDIPDINLKYLYQQKDPQQNEINRHEQYLNQNSLTHPSAIKENSFVPSQNLEKMSYKKDDNQFLQNPPQNVGETHSYKGYRQYNNLEVEGQRERASSNLGLNELSLTPSGLVLNLINPNPGNIRESSQKQENKKRSASNSNLNVNLNPSNPQILYKSTTLNDDYNQQVNPSASNIIPTPILSSLQNTNSINPLNSTPIKESTNNYSIKQSSLARANSLVRRNTKRKNTEKTARSTHKRKSTKKTIDSKMNIQASTSSYQNDRKPYKKLTIIRKGFQENQIQNTLLALQGMENILLQNKSNSNSNEFDMMKNFEIYFPHNNVDVVIFQIRKKNPHLYAKSKSFVKSPTKKLFGAMTMNSQHNRMSKMDMVLQKFLQSELEDEKDKESLVSASRQKSQTFVTHKTDHFKTPKQSDWQSRNTRINDKKASYNNSHNDILELQGSPIPNKTRAKSMKTIHQNSANNQDNYSRVLNNQNEDANSLQHTLHHDDIYLEPLEKQQQTFTHVQIGGQQSSMISSKVNSHNQILIEESSPKKNVSFQENNFRGSNLNI</sequence>
<dbReference type="PANTHER" id="PTHR45689:SF5">
    <property type="entry name" value="I[[H]] CHANNEL, ISOFORM E"/>
    <property type="match status" value="1"/>
</dbReference>
<evidence type="ECO:0000313" key="4">
    <source>
        <dbReference type="EMBL" id="EAR92987.2"/>
    </source>
</evidence>
<dbReference type="PROSITE" id="PS50042">
    <property type="entry name" value="CNMP_BINDING_3"/>
    <property type="match status" value="1"/>
</dbReference>
<dbReference type="KEGG" id="tet:TTHERM_00296000"/>
<organism evidence="4 5">
    <name type="scientific">Tetrahymena thermophila (strain SB210)</name>
    <dbReference type="NCBI Taxonomy" id="312017"/>
    <lineage>
        <taxon>Eukaryota</taxon>
        <taxon>Sar</taxon>
        <taxon>Alveolata</taxon>
        <taxon>Ciliophora</taxon>
        <taxon>Intramacronucleata</taxon>
        <taxon>Oligohymenophorea</taxon>
        <taxon>Hymenostomatida</taxon>
        <taxon>Tetrahymenina</taxon>
        <taxon>Tetrahymenidae</taxon>
        <taxon>Tetrahymena</taxon>
    </lineage>
</organism>
<feature type="transmembrane region" description="Helical" evidence="2">
    <location>
        <begin position="572"/>
        <end position="589"/>
    </location>
</feature>
<dbReference type="GO" id="GO:0003254">
    <property type="term" value="P:regulation of membrane depolarization"/>
    <property type="evidence" value="ECO:0007669"/>
    <property type="project" value="TreeGrafter"/>
</dbReference>
<dbReference type="GO" id="GO:0035725">
    <property type="term" value="P:sodium ion transmembrane transport"/>
    <property type="evidence" value="ECO:0007669"/>
    <property type="project" value="TreeGrafter"/>
</dbReference>
<dbReference type="InterPro" id="IPR051413">
    <property type="entry name" value="K/Na_HCN_channel"/>
</dbReference>
<feature type="region of interest" description="Disordered" evidence="1">
    <location>
        <begin position="1139"/>
        <end position="1177"/>
    </location>
</feature>
<keyword evidence="5" id="KW-1185">Reference proteome</keyword>
<dbReference type="SUPFAM" id="SSF81324">
    <property type="entry name" value="Voltage-gated potassium channels"/>
    <property type="match status" value="1"/>
</dbReference>
<dbReference type="Gene3D" id="2.60.120.10">
    <property type="entry name" value="Jelly Rolls"/>
    <property type="match status" value="1"/>
</dbReference>
<dbReference type="Pfam" id="PF07885">
    <property type="entry name" value="Ion_trans_2"/>
    <property type="match status" value="1"/>
</dbReference>
<dbReference type="Proteomes" id="UP000009168">
    <property type="component" value="Unassembled WGS sequence"/>
</dbReference>
<keyword evidence="2" id="KW-1133">Transmembrane helix</keyword>
<dbReference type="SMART" id="SM00100">
    <property type="entry name" value="cNMP"/>
    <property type="match status" value="1"/>
</dbReference>
<dbReference type="InParanoid" id="I7LUG2"/>
<feature type="region of interest" description="Disordered" evidence="1">
    <location>
        <begin position="1315"/>
        <end position="1350"/>
    </location>
</feature>
<dbReference type="InterPro" id="IPR014710">
    <property type="entry name" value="RmlC-like_jellyroll"/>
</dbReference>
<feature type="compositionally biased region" description="Basic residues" evidence="1">
    <location>
        <begin position="1165"/>
        <end position="1174"/>
    </location>
</feature>
<feature type="transmembrane region" description="Helical" evidence="2">
    <location>
        <begin position="386"/>
        <end position="404"/>
    </location>
</feature>
<evidence type="ECO:0000256" key="2">
    <source>
        <dbReference type="SAM" id="Phobius"/>
    </source>
</evidence>
<reference evidence="5" key="1">
    <citation type="journal article" date="2006" name="PLoS Biol.">
        <title>Macronuclear genome sequence of the ciliate Tetrahymena thermophila, a model eukaryote.</title>
        <authorList>
            <person name="Eisen J.A."/>
            <person name="Coyne R.S."/>
            <person name="Wu M."/>
            <person name="Wu D."/>
            <person name="Thiagarajan M."/>
            <person name="Wortman J.R."/>
            <person name="Badger J.H."/>
            <person name="Ren Q."/>
            <person name="Amedeo P."/>
            <person name="Jones K.M."/>
            <person name="Tallon L.J."/>
            <person name="Delcher A.L."/>
            <person name="Salzberg S.L."/>
            <person name="Silva J.C."/>
            <person name="Haas B.J."/>
            <person name="Majoros W.H."/>
            <person name="Farzad M."/>
            <person name="Carlton J.M."/>
            <person name="Smith R.K. Jr."/>
            <person name="Garg J."/>
            <person name="Pearlman R.E."/>
            <person name="Karrer K.M."/>
            <person name="Sun L."/>
            <person name="Manning G."/>
            <person name="Elde N.C."/>
            <person name="Turkewitz A.P."/>
            <person name="Asai D.J."/>
            <person name="Wilkes D.E."/>
            <person name="Wang Y."/>
            <person name="Cai H."/>
            <person name="Collins K."/>
            <person name="Stewart B.A."/>
            <person name="Lee S.R."/>
            <person name="Wilamowska K."/>
            <person name="Weinberg Z."/>
            <person name="Ruzzo W.L."/>
            <person name="Wloga D."/>
            <person name="Gaertig J."/>
            <person name="Frankel J."/>
            <person name="Tsao C.-C."/>
            <person name="Gorovsky M.A."/>
            <person name="Keeling P.J."/>
            <person name="Waller R.F."/>
            <person name="Patron N.J."/>
            <person name="Cherry J.M."/>
            <person name="Stover N.A."/>
            <person name="Krieger C.J."/>
            <person name="del Toro C."/>
            <person name="Ryder H.F."/>
            <person name="Williamson S.C."/>
            <person name="Barbeau R.A."/>
            <person name="Hamilton E.P."/>
            <person name="Orias E."/>
        </authorList>
    </citation>
    <scope>NUCLEOTIDE SEQUENCE [LARGE SCALE GENOMIC DNA]</scope>
    <source>
        <strain evidence="5">SB210</strain>
    </source>
</reference>
<evidence type="ECO:0000256" key="1">
    <source>
        <dbReference type="SAM" id="MobiDB-lite"/>
    </source>
</evidence>
<dbReference type="SUPFAM" id="SSF51206">
    <property type="entry name" value="cAMP-binding domain-like"/>
    <property type="match status" value="1"/>
</dbReference>
<keyword evidence="2" id="KW-0472">Membrane</keyword>
<dbReference type="FunCoup" id="I7LUG2">
    <property type="interactions" value="2"/>
</dbReference>
<feature type="compositionally biased region" description="Low complexity" evidence="1">
    <location>
        <begin position="1070"/>
        <end position="1082"/>
    </location>
</feature>
<dbReference type="Gene3D" id="1.10.287.630">
    <property type="entry name" value="Helix hairpin bin"/>
    <property type="match status" value="1"/>
</dbReference>
<name>I7LUG2_TETTS</name>
<feature type="region of interest" description="Disordered" evidence="1">
    <location>
        <begin position="135"/>
        <end position="198"/>
    </location>
</feature>
<feature type="transmembrane region" description="Helical" evidence="2">
    <location>
        <begin position="494"/>
        <end position="521"/>
    </location>
</feature>
<feature type="domain" description="Cyclic nucleotide-binding" evidence="3">
    <location>
        <begin position="679"/>
        <end position="792"/>
    </location>
</feature>
<dbReference type="Gene3D" id="1.10.287.70">
    <property type="match status" value="1"/>
</dbReference>
<feature type="transmembrane region" description="Helical" evidence="2">
    <location>
        <begin position="360"/>
        <end position="380"/>
    </location>
</feature>
<dbReference type="Pfam" id="PF00027">
    <property type="entry name" value="cNMP_binding"/>
    <property type="match status" value="1"/>
</dbReference>
<dbReference type="PANTHER" id="PTHR45689">
    <property type="entry name" value="I[[H]] CHANNEL, ISOFORM E"/>
    <property type="match status" value="1"/>
</dbReference>
<dbReference type="RefSeq" id="XP_001013232.2">
    <property type="nucleotide sequence ID" value="XM_001013232.2"/>
</dbReference>
<proteinExistence type="predicted"/>
<dbReference type="GeneID" id="7834536"/>
<feature type="transmembrane region" description="Helical" evidence="2">
    <location>
        <begin position="541"/>
        <end position="560"/>
    </location>
</feature>
<dbReference type="OrthoDB" id="10035564at2759"/>
<accession>I7LUG2</accession>
<feature type="compositionally biased region" description="Polar residues" evidence="1">
    <location>
        <begin position="1341"/>
        <end position="1350"/>
    </location>
</feature>
<dbReference type="EMBL" id="GG662740">
    <property type="protein sequence ID" value="EAR92987.2"/>
    <property type="molecule type" value="Genomic_DNA"/>
</dbReference>